<keyword evidence="1" id="KW-1133">Transmembrane helix</keyword>
<dbReference type="Gene3D" id="3.20.20.370">
    <property type="entry name" value="Glycoside hydrolase/deacetylase"/>
    <property type="match status" value="1"/>
</dbReference>
<dbReference type="InterPro" id="IPR002509">
    <property type="entry name" value="NODB_dom"/>
</dbReference>
<dbReference type="PANTHER" id="PTHR10587">
    <property type="entry name" value="GLYCOSYL TRANSFERASE-RELATED"/>
    <property type="match status" value="1"/>
</dbReference>
<dbReference type="InterPro" id="IPR011330">
    <property type="entry name" value="Glyco_hydro/deAcase_b/a-brl"/>
</dbReference>
<dbReference type="GO" id="GO:0005975">
    <property type="term" value="P:carbohydrate metabolic process"/>
    <property type="evidence" value="ECO:0007669"/>
    <property type="project" value="InterPro"/>
</dbReference>
<dbReference type="EMBL" id="JTHE02000003">
    <property type="protein sequence ID" value="NEV66766.1"/>
    <property type="molecule type" value="Genomic_DNA"/>
</dbReference>
<reference evidence="3" key="1">
    <citation type="submission" date="2014-11" db="EMBL/GenBank/DDBJ databases">
        <authorList>
            <person name="Malar M.C."/>
            <person name="Sen D."/>
            <person name="Tripathy S."/>
        </authorList>
    </citation>
    <scope>NUCLEOTIDE SEQUENCE</scope>
    <source>
        <strain evidence="3">BDU141951</strain>
    </source>
</reference>
<dbReference type="Pfam" id="PF01522">
    <property type="entry name" value="Polysacc_deac_1"/>
    <property type="match status" value="1"/>
</dbReference>
<gene>
    <name evidence="3" type="ORF">QQ91_006515</name>
</gene>
<keyword evidence="1" id="KW-0472">Membrane</keyword>
<reference evidence="3" key="3">
    <citation type="submission" date="2020-02" db="EMBL/GenBank/DDBJ databases">
        <authorList>
            <person name="Sarangi A.N."/>
            <person name="Ghosh S."/>
            <person name="Mukherjee M."/>
            <person name="Tripathy S."/>
        </authorList>
    </citation>
    <scope>NUCLEOTIDE SEQUENCE</scope>
    <source>
        <strain evidence="3">BDU141951</strain>
    </source>
</reference>
<evidence type="ECO:0000256" key="1">
    <source>
        <dbReference type="SAM" id="Phobius"/>
    </source>
</evidence>
<dbReference type="InterPro" id="IPR050248">
    <property type="entry name" value="Polysacc_deacetylase_ArnD"/>
</dbReference>
<accession>A0A8T6QPI2</accession>
<dbReference type="PROSITE" id="PS51677">
    <property type="entry name" value="NODB"/>
    <property type="match status" value="1"/>
</dbReference>
<name>A0A8T6QPI2_9CYAN</name>
<protein>
    <submittedName>
        <fullName evidence="3">Polysaccharide deacetylase family protein</fullName>
    </submittedName>
</protein>
<organism evidence="3">
    <name type="scientific">Lyngbya confervoides BDU141951</name>
    <dbReference type="NCBI Taxonomy" id="1574623"/>
    <lineage>
        <taxon>Bacteria</taxon>
        <taxon>Bacillati</taxon>
        <taxon>Cyanobacteriota</taxon>
        <taxon>Cyanophyceae</taxon>
        <taxon>Oscillatoriophycideae</taxon>
        <taxon>Oscillatoriales</taxon>
        <taxon>Microcoleaceae</taxon>
        <taxon>Lyngbya</taxon>
    </lineage>
</organism>
<evidence type="ECO:0000313" key="3">
    <source>
        <dbReference type="EMBL" id="NEV66766.1"/>
    </source>
</evidence>
<comment type="caution">
    <text evidence="3">The sequence shown here is derived from an EMBL/GenBank/DDBJ whole genome shotgun (WGS) entry which is preliminary data.</text>
</comment>
<dbReference type="GO" id="GO:0016810">
    <property type="term" value="F:hydrolase activity, acting on carbon-nitrogen (but not peptide) bonds"/>
    <property type="evidence" value="ECO:0007669"/>
    <property type="project" value="InterPro"/>
</dbReference>
<dbReference type="AlphaFoldDB" id="A0A8T6QPI2"/>
<proteinExistence type="predicted"/>
<dbReference type="SUPFAM" id="SSF88713">
    <property type="entry name" value="Glycoside hydrolase/deacetylase"/>
    <property type="match status" value="1"/>
</dbReference>
<reference evidence="3" key="2">
    <citation type="journal article" date="2015" name="Genome Announc.">
        <title>Draft Genome Sequence of Filamentous Marine Cyanobacterium Lyngbya confervoides Strain BDU141951.</title>
        <authorList>
            <person name="Chandrababunaidu M.M."/>
            <person name="Sen D."/>
            <person name="Tripathy S."/>
        </authorList>
    </citation>
    <scope>NUCLEOTIDE SEQUENCE</scope>
    <source>
        <strain evidence="3">BDU141951</strain>
    </source>
</reference>
<feature type="transmembrane region" description="Helical" evidence="1">
    <location>
        <begin position="21"/>
        <end position="39"/>
    </location>
</feature>
<sequence length="268" mass="30294">MQPTINRPKPIAPPRSRPLRKGLRFLAIVGAIALSIFLFDRALWPNRYLLAPWVFGDAIYQVQTAEKVVALTFDDGPDPRYTEQIGQILADAGAPSTFFVMGRHVQQHPELVQTLMAQGHELGNHTWSHPSLKTKSPATIRDELESTDQLLRDLGYTQPIPFRSPYGHSWFTLPHVLKQRDQANILWTVQMNDWKPEEPDVMMALLAPKFGNGAIVLMHDGDGESEGADRSNTVTLVQMILDKYLAEGYRFVTVSELLTQGKPIRRWS</sequence>
<keyword evidence="1" id="KW-0812">Transmembrane</keyword>
<evidence type="ECO:0000259" key="2">
    <source>
        <dbReference type="PROSITE" id="PS51677"/>
    </source>
</evidence>
<feature type="domain" description="NodB homology" evidence="2">
    <location>
        <begin position="67"/>
        <end position="252"/>
    </location>
</feature>